<dbReference type="Proteomes" id="UP000178121">
    <property type="component" value="Unassembled WGS sequence"/>
</dbReference>
<evidence type="ECO:0000313" key="1">
    <source>
        <dbReference type="EMBL" id="OHA21560.1"/>
    </source>
</evidence>
<name>A0A1G2MCC2_9BACT</name>
<dbReference type="AlphaFoldDB" id="A0A1G2MCC2"/>
<accession>A0A1G2MCC2</accession>
<evidence type="ECO:0000313" key="2">
    <source>
        <dbReference type="Proteomes" id="UP000178121"/>
    </source>
</evidence>
<comment type="caution">
    <text evidence="1">The sequence shown here is derived from an EMBL/GenBank/DDBJ whole genome shotgun (WGS) entry which is preliminary data.</text>
</comment>
<gene>
    <name evidence="1" type="ORF">A2849_04020</name>
</gene>
<evidence type="ECO:0008006" key="3">
    <source>
        <dbReference type="Google" id="ProtNLM"/>
    </source>
</evidence>
<reference evidence="1 2" key="1">
    <citation type="journal article" date="2016" name="Nat. Commun.">
        <title>Thousands of microbial genomes shed light on interconnected biogeochemical processes in an aquifer system.</title>
        <authorList>
            <person name="Anantharaman K."/>
            <person name="Brown C.T."/>
            <person name="Hug L.A."/>
            <person name="Sharon I."/>
            <person name="Castelle C.J."/>
            <person name="Probst A.J."/>
            <person name="Thomas B.C."/>
            <person name="Singh A."/>
            <person name="Wilkins M.J."/>
            <person name="Karaoz U."/>
            <person name="Brodie E.L."/>
            <person name="Williams K.H."/>
            <person name="Hubbard S.S."/>
            <person name="Banfield J.F."/>
        </authorList>
    </citation>
    <scope>NUCLEOTIDE SEQUENCE [LARGE SCALE GENOMIC DNA]</scope>
</reference>
<proteinExistence type="predicted"/>
<dbReference type="EMBL" id="MHRI01000007">
    <property type="protein sequence ID" value="OHA21560.1"/>
    <property type="molecule type" value="Genomic_DNA"/>
</dbReference>
<organism evidence="1 2">
    <name type="scientific">Candidatus Taylorbacteria bacterium RIFCSPHIGHO2_01_FULL_51_15</name>
    <dbReference type="NCBI Taxonomy" id="1802304"/>
    <lineage>
        <taxon>Bacteria</taxon>
        <taxon>Candidatus Tayloriibacteriota</taxon>
    </lineage>
</organism>
<protein>
    <recommendedName>
        <fullName evidence="3">Isochorismatase-like domain-containing protein</fullName>
    </recommendedName>
</protein>
<sequence length="195" mass="21360">MTELKKNLEVSLLGPTNLKKFSAITGLDEQAIAPLAKKVGAATAKSGAILTVVFNYAGMLELVGEAHKKAGGTLRMLYTEKTPDSNDWDTAPYEHHLKEADETEKLPSWHHMLLSLVSNPDLVVCAGLSAGVLAELAYMKWNMAEKRGCVKKLIGIQELLRESAFPPEIGIDLGEFIEIVPLAMLSETLTTWKNR</sequence>